<sequence length="114" mass="12637">MVLISTDLTLYQTDRDQTQIHLINLSSAITTLLRYLEVEISHVLATDKDQTQIHRLSELGDHDSPALLSPVENRKRETVFAVVLGMVPTDCIGAKGMVECRAKSPRGHVSISII</sequence>
<organism evidence="1 2">
    <name type="scientific">Sorghum bicolor</name>
    <name type="common">Sorghum</name>
    <name type="synonym">Sorghum vulgare</name>
    <dbReference type="NCBI Taxonomy" id="4558"/>
    <lineage>
        <taxon>Eukaryota</taxon>
        <taxon>Viridiplantae</taxon>
        <taxon>Streptophyta</taxon>
        <taxon>Embryophyta</taxon>
        <taxon>Tracheophyta</taxon>
        <taxon>Spermatophyta</taxon>
        <taxon>Magnoliopsida</taxon>
        <taxon>Liliopsida</taxon>
        <taxon>Poales</taxon>
        <taxon>Poaceae</taxon>
        <taxon>PACMAD clade</taxon>
        <taxon>Panicoideae</taxon>
        <taxon>Andropogonodae</taxon>
        <taxon>Andropogoneae</taxon>
        <taxon>Sorghinae</taxon>
        <taxon>Sorghum</taxon>
    </lineage>
</organism>
<dbReference type="Proteomes" id="UP000807115">
    <property type="component" value="Chromosome 8"/>
</dbReference>
<reference evidence="1" key="2">
    <citation type="submission" date="2020-10" db="EMBL/GenBank/DDBJ databases">
        <authorList>
            <person name="Cooper E.A."/>
            <person name="Brenton Z.W."/>
            <person name="Flinn B.S."/>
            <person name="Jenkins J."/>
            <person name="Shu S."/>
            <person name="Flowers D."/>
            <person name="Luo F."/>
            <person name="Wang Y."/>
            <person name="Xia P."/>
            <person name="Barry K."/>
            <person name="Daum C."/>
            <person name="Lipzen A."/>
            <person name="Yoshinaga Y."/>
            <person name="Schmutz J."/>
            <person name="Saski C."/>
            <person name="Vermerris W."/>
            <person name="Kresovich S."/>
        </authorList>
    </citation>
    <scope>NUCLEOTIDE SEQUENCE</scope>
</reference>
<accession>A0A921QFK8</accession>
<dbReference type="EMBL" id="CM027687">
    <property type="protein sequence ID" value="KAG0520983.1"/>
    <property type="molecule type" value="Genomic_DNA"/>
</dbReference>
<evidence type="ECO:0000313" key="2">
    <source>
        <dbReference type="Proteomes" id="UP000807115"/>
    </source>
</evidence>
<evidence type="ECO:0000313" key="1">
    <source>
        <dbReference type="EMBL" id="KAG0520983.1"/>
    </source>
</evidence>
<name>A0A921QFK8_SORBI</name>
<proteinExistence type="predicted"/>
<dbReference type="AlphaFoldDB" id="A0A921QFK8"/>
<comment type="caution">
    <text evidence="1">The sequence shown here is derived from an EMBL/GenBank/DDBJ whole genome shotgun (WGS) entry which is preliminary data.</text>
</comment>
<reference evidence="1" key="1">
    <citation type="journal article" date="2019" name="BMC Genomics">
        <title>A new reference genome for Sorghum bicolor reveals high levels of sequence similarity between sweet and grain genotypes: implications for the genetics of sugar metabolism.</title>
        <authorList>
            <person name="Cooper E.A."/>
            <person name="Brenton Z.W."/>
            <person name="Flinn B.S."/>
            <person name="Jenkins J."/>
            <person name="Shu S."/>
            <person name="Flowers D."/>
            <person name="Luo F."/>
            <person name="Wang Y."/>
            <person name="Xia P."/>
            <person name="Barry K."/>
            <person name="Daum C."/>
            <person name="Lipzen A."/>
            <person name="Yoshinaga Y."/>
            <person name="Schmutz J."/>
            <person name="Saski C."/>
            <person name="Vermerris W."/>
            <person name="Kresovich S."/>
        </authorList>
    </citation>
    <scope>NUCLEOTIDE SEQUENCE</scope>
</reference>
<protein>
    <submittedName>
        <fullName evidence="1">Uncharacterized protein</fullName>
    </submittedName>
</protein>
<gene>
    <name evidence="1" type="ORF">BDA96_08G121800</name>
</gene>